<organism evidence="1 2">
    <name type="scientific">Vicia faba</name>
    <name type="common">Broad bean</name>
    <name type="synonym">Faba vulgaris</name>
    <dbReference type="NCBI Taxonomy" id="3906"/>
    <lineage>
        <taxon>Eukaryota</taxon>
        <taxon>Viridiplantae</taxon>
        <taxon>Streptophyta</taxon>
        <taxon>Embryophyta</taxon>
        <taxon>Tracheophyta</taxon>
        <taxon>Spermatophyta</taxon>
        <taxon>Magnoliopsida</taxon>
        <taxon>eudicotyledons</taxon>
        <taxon>Gunneridae</taxon>
        <taxon>Pentapetalae</taxon>
        <taxon>rosids</taxon>
        <taxon>fabids</taxon>
        <taxon>Fabales</taxon>
        <taxon>Fabaceae</taxon>
        <taxon>Papilionoideae</taxon>
        <taxon>50 kb inversion clade</taxon>
        <taxon>NPAAA clade</taxon>
        <taxon>Hologalegina</taxon>
        <taxon>IRL clade</taxon>
        <taxon>Fabeae</taxon>
        <taxon>Vicia</taxon>
    </lineage>
</organism>
<sequence>METHIGFHKTKSFWHRTGYVSIHFMDVRGQSGGIWVLKQNGTNIVTVHWKTLSNVFNDIIHPSEQKGDDFNHSRVVTLLNVIDKCNLVEVDIIGRKFTRNMPCSTNQMVYHEMDKVMGYVTWHMTFPDAYVEVLCKFHSTITTSFSLVVAFSSKTICHVLLGLRQLGSLT</sequence>
<evidence type="ECO:0000313" key="2">
    <source>
        <dbReference type="Proteomes" id="UP001157006"/>
    </source>
</evidence>
<dbReference type="Proteomes" id="UP001157006">
    <property type="component" value="Chromosome 2"/>
</dbReference>
<gene>
    <name evidence="1" type="ORF">VFH_II139680</name>
</gene>
<name>A0AAV0ZLL7_VICFA</name>
<keyword evidence="2" id="KW-1185">Reference proteome</keyword>
<dbReference type="EMBL" id="OX451737">
    <property type="protein sequence ID" value="CAI8598684.1"/>
    <property type="molecule type" value="Genomic_DNA"/>
</dbReference>
<accession>A0AAV0ZLL7</accession>
<proteinExistence type="predicted"/>
<evidence type="ECO:0000313" key="1">
    <source>
        <dbReference type="EMBL" id="CAI8598684.1"/>
    </source>
</evidence>
<reference evidence="1 2" key="1">
    <citation type="submission" date="2023-01" db="EMBL/GenBank/DDBJ databases">
        <authorList>
            <person name="Kreplak J."/>
        </authorList>
    </citation>
    <scope>NUCLEOTIDE SEQUENCE [LARGE SCALE GENOMIC DNA]</scope>
</reference>
<dbReference type="AlphaFoldDB" id="A0AAV0ZLL7"/>
<protein>
    <submittedName>
        <fullName evidence="1">Uncharacterized protein</fullName>
    </submittedName>
</protein>